<dbReference type="Pfam" id="PF01545">
    <property type="entry name" value="Cation_efflux"/>
    <property type="match status" value="1"/>
</dbReference>
<feature type="domain" description="Cation efflux protein transmembrane" evidence="8">
    <location>
        <begin position="137"/>
        <end position="206"/>
    </location>
</feature>
<dbReference type="AlphaFoldDB" id="A0AAN6P4R5"/>
<dbReference type="PANTHER" id="PTHR43840:SF13">
    <property type="entry name" value="CATION EFFLUX PROTEIN CYTOPLASMIC DOMAIN-CONTAINING PROTEIN"/>
    <property type="match status" value="1"/>
</dbReference>
<organism evidence="9 10">
    <name type="scientific">Pseudoneurospora amorphoporcata</name>
    <dbReference type="NCBI Taxonomy" id="241081"/>
    <lineage>
        <taxon>Eukaryota</taxon>
        <taxon>Fungi</taxon>
        <taxon>Dikarya</taxon>
        <taxon>Ascomycota</taxon>
        <taxon>Pezizomycotina</taxon>
        <taxon>Sordariomycetes</taxon>
        <taxon>Sordariomycetidae</taxon>
        <taxon>Sordariales</taxon>
        <taxon>Sordariaceae</taxon>
        <taxon>Pseudoneurospora</taxon>
    </lineage>
</organism>
<dbReference type="GO" id="GO:0030003">
    <property type="term" value="P:intracellular monoatomic cation homeostasis"/>
    <property type="evidence" value="ECO:0007669"/>
    <property type="project" value="UniProtKB-ARBA"/>
</dbReference>
<dbReference type="Gene3D" id="1.20.1510.10">
    <property type="entry name" value="Cation efflux protein transmembrane domain"/>
    <property type="match status" value="1"/>
</dbReference>
<keyword evidence="2" id="KW-0813">Transport</keyword>
<dbReference type="GO" id="GO:0016020">
    <property type="term" value="C:membrane"/>
    <property type="evidence" value="ECO:0007669"/>
    <property type="project" value="UniProtKB-SubCell"/>
</dbReference>
<feature type="region of interest" description="Disordered" evidence="6">
    <location>
        <begin position="1"/>
        <end position="28"/>
    </location>
</feature>
<evidence type="ECO:0000259" key="8">
    <source>
        <dbReference type="Pfam" id="PF01545"/>
    </source>
</evidence>
<protein>
    <submittedName>
        <fullName evidence="9">Cation efflux family protein</fullName>
    </submittedName>
</protein>
<keyword evidence="4 7" id="KW-1133">Transmembrane helix</keyword>
<accession>A0AAN6P4R5</accession>
<evidence type="ECO:0000313" key="9">
    <source>
        <dbReference type="EMBL" id="KAK3956743.1"/>
    </source>
</evidence>
<dbReference type="InterPro" id="IPR058533">
    <property type="entry name" value="Cation_efflux_TM"/>
</dbReference>
<reference evidence="9" key="2">
    <citation type="submission" date="2023-06" db="EMBL/GenBank/DDBJ databases">
        <authorList>
            <consortium name="Lawrence Berkeley National Laboratory"/>
            <person name="Mondo S.J."/>
            <person name="Hensen N."/>
            <person name="Bonometti L."/>
            <person name="Westerberg I."/>
            <person name="Brannstrom I.O."/>
            <person name="Guillou S."/>
            <person name="Cros-Aarteil S."/>
            <person name="Calhoun S."/>
            <person name="Haridas S."/>
            <person name="Kuo A."/>
            <person name="Pangilinan J."/>
            <person name="Riley R."/>
            <person name="Labutti K."/>
            <person name="Andreopoulos B."/>
            <person name="Lipzen A."/>
            <person name="Chen C."/>
            <person name="Yanf M."/>
            <person name="Daum C."/>
            <person name="Ng V."/>
            <person name="Clum A."/>
            <person name="Steindorff A."/>
            <person name="Ohm R."/>
            <person name="Martin F."/>
            <person name="Silar P."/>
            <person name="Natvig D."/>
            <person name="Lalanne C."/>
            <person name="Gautier V."/>
            <person name="Ament-Velasquez S.L."/>
            <person name="Kruys A."/>
            <person name="Hutchinson M.I."/>
            <person name="Powell A.J."/>
            <person name="Barry K."/>
            <person name="Miller A.N."/>
            <person name="Grigoriev I.V."/>
            <person name="Debuchy R."/>
            <person name="Gladieux P."/>
            <person name="Thoren M.H."/>
            <person name="Johannesson H."/>
        </authorList>
    </citation>
    <scope>NUCLEOTIDE SEQUENCE</scope>
    <source>
        <strain evidence="9">CBS 626.80</strain>
    </source>
</reference>
<dbReference type="PANTHER" id="PTHR43840">
    <property type="entry name" value="MITOCHONDRIAL METAL TRANSPORTER 1-RELATED"/>
    <property type="match status" value="1"/>
</dbReference>
<reference evidence="9" key="1">
    <citation type="journal article" date="2023" name="Mol. Phylogenet. Evol.">
        <title>Genome-scale phylogeny and comparative genomics of the fungal order Sordariales.</title>
        <authorList>
            <person name="Hensen N."/>
            <person name="Bonometti L."/>
            <person name="Westerberg I."/>
            <person name="Brannstrom I.O."/>
            <person name="Guillou S."/>
            <person name="Cros-Aarteil S."/>
            <person name="Calhoun S."/>
            <person name="Haridas S."/>
            <person name="Kuo A."/>
            <person name="Mondo S."/>
            <person name="Pangilinan J."/>
            <person name="Riley R."/>
            <person name="LaButti K."/>
            <person name="Andreopoulos B."/>
            <person name="Lipzen A."/>
            <person name="Chen C."/>
            <person name="Yan M."/>
            <person name="Daum C."/>
            <person name="Ng V."/>
            <person name="Clum A."/>
            <person name="Steindorff A."/>
            <person name="Ohm R.A."/>
            <person name="Martin F."/>
            <person name="Silar P."/>
            <person name="Natvig D.O."/>
            <person name="Lalanne C."/>
            <person name="Gautier V."/>
            <person name="Ament-Velasquez S.L."/>
            <person name="Kruys A."/>
            <person name="Hutchinson M.I."/>
            <person name="Powell A.J."/>
            <person name="Barry K."/>
            <person name="Miller A.N."/>
            <person name="Grigoriev I.V."/>
            <person name="Debuchy R."/>
            <person name="Gladieux P."/>
            <person name="Hiltunen Thoren M."/>
            <person name="Johannesson H."/>
        </authorList>
    </citation>
    <scope>NUCLEOTIDE SEQUENCE</scope>
    <source>
        <strain evidence="9">CBS 626.80</strain>
    </source>
</reference>
<name>A0AAN6P4R5_9PEZI</name>
<evidence type="ECO:0000313" key="10">
    <source>
        <dbReference type="Proteomes" id="UP001303222"/>
    </source>
</evidence>
<keyword evidence="5 7" id="KW-0472">Membrane</keyword>
<dbReference type="InterPro" id="IPR050291">
    <property type="entry name" value="CDF_Transporter"/>
</dbReference>
<evidence type="ECO:0000256" key="4">
    <source>
        <dbReference type="ARBA" id="ARBA00022989"/>
    </source>
</evidence>
<evidence type="ECO:0000256" key="5">
    <source>
        <dbReference type="ARBA" id="ARBA00023136"/>
    </source>
</evidence>
<feature type="region of interest" description="Disordered" evidence="6">
    <location>
        <begin position="54"/>
        <end position="103"/>
    </location>
</feature>
<keyword evidence="3 7" id="KW-0812">Transmembrane</keyword>
<proteinExistence type="predicted"/>
<dbReference type="GO" id="GO:0008324">
    <property type="term" value="F:monoatomic cation transmembrane transporter activity"/>
    <property type="evidence" value="ECO:0007669"/>
    <property type="project" value="InterPro"/>
</dbReference>
<dbReference type="Proteomes" id="UP001303222">
    <property type="component" value="Unassembled WGS sequence"/>
</dbReference>
<dbReference type="SUPFAM" id="SSF161111">
    <property type="entry name" value="Cation efflux protein transmembrane domain-like"/>
    <property type="match status" value="1"/>
</dbReference>
<comment type="subcellular location">
    <subcellularLocation>
        <location evidence="1">Membrane</location>
        <topology evidence="1">Multi-pass membrane protein</topology>
    </subcellularLocation>
</comment>
<evidence type="ECO:0000256" key="3">
    <source>
        <dbReference type="ARBA" id="ARBA00022692"/>
    </source>
</evidence>
<dbReference type="InterPro" id="IPR027469">
    <property type="entry name" value="Cation_efflux_TMD_sf"/>
</dbReference>
<feature type="transmembrane region" description="Helical" evidence="7">
    <location>
        <begin position="137"/>
        <end position="160"/>
    </location>
</feature>
<keyword evidence="10" id="KW-1185">Reference proteome</keyword>
<evidence type="ECO:0000256" key="7">
    <source>
        <dbReference type="SAM" id="Phobius"/>
    </source>
</evidence>
<feature type="compositionally biased region" description="Polar residues" evidence="6">
    <location>
        <begin position="54"/>
        <end position="71"/>
    </location>
</feature>
<sequence length="315" mass="35247">MTDVESSGPQRAPVPAAQGTPVALVATGPSPPVASDLVQDNGVVVGDALGTNKDQGVTSTLPTVQESTTSDFDPADPMHFGRHRRDNISNKQMKVEHPEGNKRKLKKYYSRQDKLINQSLELRMKSETRWKKMRERLALFATAADAFMDLVSSFVMLITSRFATRPSIYKYPAGRKRIETLRIILFCALMTTVSIQLPIESARNLGSGDKTNLRVLISFHSPLWVSPVSTKHHVMDEDTPLRISHDVGQMLQRKLEGLALVERAFVHVDYEHAHNIHEEHKPVYEKSAPKRSLKDILLFRKSAMEQGEANASTGR</sequence>
<evidence type="ECO:0000256" key="1">
    <source>
        <dbReference type="ARBA" id="ARBA00004141"/>
    </source>
</evidence>
<dbReference type="GO" id="GO:0098771">
    <property type="term" value="P:inorganic ion homeostasis"/>
    <property type="evidence" value="ECO:0007669"/>
    <property type="project" value="UniProtKB-ARBA"/>
</dbReference>
<feature type="compositionally biased region" description="Basic and acidic residues" evidence="6">
    <location>
        <begin position="93"/>
        <end position="102"/>
    </location>
</feature>
<dbReference type="EMBL" id="MU859063">
    <property type="protein sequence ID" value="KAK3956743.1"/>
    <property type="molecule type" value="Genomic_DNA"/>
</dbReference>
<evidence type="ECO:0000256" key="2">
    <source>
        <dbReference type="ARBA" id="ARBA00022448"/>
    </source>
</evidence>
<evidence type="ECO:0000256" key="6">
    <source>
        <dbReference type="SAM" id="MobiDB-lite"/>
    </source>
</evidence>
<comment type="caution">
    <text evidence="9">The sequence shown here is derived from an EMBL/GenBank/DDBJ whole genome shotgun (WGS) entry which is preliminary data.</text>
</comment>
<gene>
    <name evidence="9" type="ORF">QBC32DRAFT_309798</name>
</gene>